<keyword evidence="2" id="KW-1185">Reference proteome</keyword>
<organism evidence="1 2">
    <name type="scientific">Phyllobacterium ifriqiyense</name>
    <dbReference type="NCBI Taxonomy" id="314238"/>
    <lineage>
        <taxon>Bacteria</taxon>
        <taxon>Pseudomonadati</taxon>
        <taxon>Pseudomonadota</taxon>
        <taxon>Alphaproteobacteria</taxon>
        <taxon>Hyphomicrobiales</taxon>
        <taxon>Phyllobacteriaceae</taxon>
        <taxon>Phyllobacterium</taxon>
    </lineage>
</organism>
<name>A0ABU0SC49_9HYPH</name>
<comment type="caution">
    <text evidence="1">The sequence shown here is derived from an EMBL/GenBank/DDBJ whole genome shotgun (WGS) entry which is preliminary data.</text>
</comment>
<dbReference type="EMBL" id="JAUSZT010000003">
    <property type="protein sequence ID" value="MDQ0998344.1"/>
    <property type="molecule type" value="Genomic_DNA"/>
</dbReference>
<evidence type="ECO:0008006" key="3">
    <source>
        <dbReference type="Google" id="ProtNLM"/>
    </source>
</evidence>
<dbReference type="Proteomes" id="UP001237780">
    <property type="component" value="Unassembled WGS sequence"/>
</dbReference>
<accession>A0ABU0SC49</accession>
<gene>
    <name evidence="1" type="ORF">QFZ34_003526</name>
</gene>
<protein>
    <recommendedName>
        <fullName evidence="3">4-alpha-glucanotransferase</fullName>
    </recommendedName>
</protein>
<sequence length="47" mass="5143">MLALFHPDYTVGSGIGPDLLTFQRVLEALAGFRHFCLLPPVGNYTPP</sequence>
<proteinExistence type="predicted"/>
<evidence type="ECO:0000313" key="1">
    <source>
        <dbReference type="EMBL" id="MDQ0998344.1"/>
    </source>
</evidence>
<evidence type="ECO:0000313" key="2">
    <source>
        <dbReference type="Proteomes" id="UP001237780"/>
    </source>
</evidence>
<reference evidence="1 2" key="1">
    <citation type="submission" date="2023-07" db="EMBL/GenBank/DDBJ databases">
        <title>Comparative genomics of wheat-associated soil bacteria to identify genetic determinants of phenazine resistance.</title>
        <authorList>
            <person name="Mouncey N."/>
        </authorList>
    </citation>
    <scope>NUCLEOTIDE SEQUENCE [LARGE SCALE GENOMIC DNA]</scope>
    <source>
        <strain evidence="1 2">W4I11</strain>
    </source>
</reference>